<feature type="transmembrane region" description="Helical" evidence="1">
    <location>
        <begin position="16"/>
        <end position="36"/>
    </location>
</feature>
<dbReference type="Proteomes" id="UP000662888">
    <property type="component" value="Chromosome"/>
</dbReference>
<proteinExistence type="predicted"/>
<evidence type="ECO:0000313" key="4">
    <source>
        <dbReference type="Proteomes" id="UP000662888"/>
    </source>
</evidence>
<dbReference type="InterPro" id="IPR028087">
    <property type="entry name" value="Tad_N"/>
</dbReference>
<feature type="domain" description="Putative Flp pilus-assembly TadG-like N-terminal" evidence="2">
    <location>
        <begin position="15"/>
        <end position="61"/>
    </location>
</feature>
<name>A0AA48WHS7_9BURK</name>
<evidence type="ECO:0000259" key="2">
    <source>
        <dbReference type="Pfam" id="PF13400"/>
    </source>
</evidence>
<gene>
    <name evidence="3" type="ORF">IV454_10810</name>
</gene>
<evidence type="ECO:0000313" key="3">
    <source>
        <dbReference type="EMBL" id="QPI51937.1"/>
    </source>
</evidence>
<dbReference type="RefSeq" id="WP_206091454.1">
    <property type="nucleotide sequence ID" value="NZ_CP065053.1"/>
</dbReference>
<evidence type="ECO:0000256" key="1">
    <source>
        <dbReference type="SAM" id="Phobius"/>
    </source>
</evidence>
<keyword evidence="1" id="KW-0472">Membrane</keyword>
<keyword evidence="1" id="KW-0812">Transmembrane</keyword>
<keyword evidence="4" id="KW-1185">Reference proteome</keyword>
<keyword evidence="1" id="KW-1133">Transmembrane helix</keyword>
<dbReference type="EMBL" id="CP065053">
    <property type="protein sequence ID" value="QPI51937.1"/>
    <property type="molecule type" value="Genomic_DNA"/>
</dbReference>
<protein>
    <submittedName>
        <fullName evidence="3">Tad domain-containing protein</fullName>
    </submittedName>
</protein>
<dbReference type="Pfam" id="PF13400">
    <property type="entry name" value="Tad"/>
    <property type="match status" value="1"/>
</dbReference>
<sequence>MIPHNRYLVHQRRHGAVILTVCFLLFFLLGFVAIAFDLGRLFIVKTELQTAMDSCALAAAQELDGQASALARARRAGTTAANLNRVNLQSANWDGRGQLLDTGISFRDQLYIPTSAPASARYAQCQHTQTGVRMWLLHAMGAFSGNGTANPATRAVLASAVSTRGSAQSTCPIPVAIRARAGGTASNNYGFAVGEWVTVFDKGGAQAAAGEMGWYNLDGSTSASETAAELAEGGRCSTRLGDTLGTPGAQTSVDRPWNYRFGVYKNTDSPSLNHPDQSGYSYTAANWKNAVPQNAFAGTPAAGSHASAQNYITKRAAWASLADAGTSIKTGSLIAFGDSNRLNSFQKLATPGAPGEHRQYGTSRRLAIVPVVNGAAQVIDFVCMFMLHPLSGPNDSAKMEYRGLAGIAASPCAPGGTPGGAAGPLVPVLVR</sequence>
<accession>A0AA48WHS7</accession>
<organism evidence="3 4">
    <name type="scientific">Massilia antarctica</name>
    <dbReference type="NCBI Taxonomy" id="2765360"/>
    <lineage>
        <taxon>Bacteria</taxon>
        <taxon>Pseudomonadati</taxon>
        <taxon>Pseudomonadota</taxon>
        <taxon>Betaproteobacteria</taxon>
        <taxon>Burkholderiales</taxon>
        <taxon>Oxalobacteraceae</taxon>
        <taxon>Telluria group</taxon>
        <taxon>Massilia</taxon>
    </lineage>
</organism>
<reference evidence="3 4" key="1">
    <citation type="submission" date="2020-11" db="EMBL/GenBank/DDBJ databases">
        <authorList>
            <person name="Sun Q."/>
        </authorList>
    </citation>
    <scope>NUCLEOTIDE SEQUENCE [LARGE SCALE GENOMIC DNA]</scope>
    <source>
        <strain evidence="3 4">P8398</strain>
    </source>
</reference>